<evidence type="ECO:0000259" key="4">
    <source>
        <dbReference type="PROSITE" id="PS51659"/>
    </source>
</evidence>
<evidence type="ECO:0000256" key="1">
    <source>
        <dbReference type="ARBA" id="ARBA00022676"/>
    </source>
</evidence>
<dbReference type="InterPro" id="IPR045573">
    <property type="entry name" value="Fut8_N_cat"/>
</dbReference>
<dbReference type="EMBL" id="CAJPIZ010009835">
    <property type="protein sequence ID" value="CAG2112115.1"/>
    <property type="molecule type" value="Genomic_DNA"/>
</dbReference>
<proteinExistence type="inferred from homology"/>
<dbReference type="PANTHER" id="PTHR13132">
    <property type="entry name" value="ALPHA- 1,6 -FUCOSYLTRANSFERASE"/>
    <property type="match status" value="1"/>
</dbReference>
<dbReference type="EMBL" id="OC864410">
    <property type="protein sequence ID" value="CAD7631685.1"/>
    <property type="molecule type" value="Genomic_DNA"/>
</dbReference>
<sequence length="368" mass="42558">MGVIQMEASVLGDSIGVEDWRQRESKELSELVQNRIHELQNPSVKQCISRQTILCNLTNSYGFSSGLSDIVWCLIAGYYSNRTVVLLSKRYHYLNEGSQKWTHFFQPLSDTCDESMFENVSSGHSTSNPLFTKIYWQENSGHAFQPIGLVVGLHVRRTDKIGVESSFHNVSEYMVHIKDFYDGIGLLNDTIERKVYLATDDPLVWRECVDNYPNYRFIGNQRAAVYTSKLKTRYNANSFLQLIIDIYLVSQTDYIVCTMSSGVCRVAYELMQNNYFDAGFKGQSIDLPFHYETAFNSPRVVVYNHFSSSDKQWSLKTGDMMYSRNGEDFLSQARNGKKYDSYYYGTDADKTDYRLYPAYKTLQKIYLF</sequence>
<dbReference type="OrthoDB" id="6435034at2759"/>
<reference evidence="5" key="1">
    <citation type="submission" date="2020-11" db="EMBL/GenBank/DDBJ databases">
        <authorList>
            <person name="Tran Van P."/>
        </authorList>
    </citation>
    <scope>NUCLEOTIDE SEQUENCE</scope>
</reference>
<evidence type="ECO:0000313" key="6">
    <source>
        <dbReference type="Proteomes" id="UP000759131"/>
    </source>
</evidence>
<dbReference type="GO" id="GO:0046921">
    <property type="term" value="F:alpha-(1-&gt;6)-fucosyltransferase activity"/>
    <property type="evidence" value="ECO:0007669"/>
    <property type="project" value="TreeGrafter"/>
</dbReference>
<accession>A0A7R9L0G3</accession>
<feature type="region of interest" description="Important for donor substrate binding" evidence="3">
    <location>
        <begin position="156"/>
        <end position="157"/>
    </location>
</feature>
<dbReference type="GO" id="GO:0006487">
    <property type="term" value="P:protein N-linked glycosylation"/>
    <property type="evidence" value="ECO:0007669"/>
    <property type="project" value="TreeGrafter"/>
</dbReference>
<dbReference type="Pfam" id="PF19745">
    <property type="entry name" value="FUT8_N_cat"/>
    <property type="match status" value="2"/>
</dbReference>
<protein>
    <recommendedName>
        <fullName evidence="4">GT23 domain-containing protein</fullName>
    </recommendedName>
</protein>
<keyword evidence="2 3" id="KW-0808">Transferase</keyword>
<dbReference type="InterPro" id="IPR027350">
    <property type="entry name" value="GT23_dom"/>
</dbReference>
<keyword evidence="6" id="KW-1185">Reference proteome</keyword>
<name>A0A7R9L0G3_9ACAR</name>
<dbReference type="AlphaFoldDB" id="A0A7R9L0G3"/>
<dbReference type="PANTHER" id="PTHR13132:SF29">
    <property type="entry name" value="ALPHA-(1,6)-FUCOSYLTRANSFERASE"/>
    <property type="match status" value="1"/>
</dbReference>
<keyword evidence="1 3" id="KW-0328">Glycosyltransferase</keyword>
<dbReference type="Gene3D" id="3.40.50.11350">
    <property type="match status" value="1"/>
</dbReference>
<evidence type="ECO:0000313" key="5">
    <source>
        <dbReference type="EMBL" id="CAD7631685.1"/>
    </source>
</evidence>
<dbReference type="PROSITE" id="PS51659">
    <property type="entry name" value="GT23"/>
    <property type="match status" value="1"/>
</dbReference>
<dbReference type="Proteomes" id="UP000759131">
    <property type="component" value="Unassembled WGS sequence"/>
</dbReference>
<evidence type="ECO:0000256" key="3">
    <source>
        <dbReference type="PROSITE-ProRule" id="PRU00992"/>
    </source>
</evidence>
<feature type="domain" description="GT23" evidence="4">
    <location>
        <begin position="150"/>
        <end position="285"/>
    </location>
</feature>
<gene>
    <name evidence="5" type="ORF">OSB1V03_LOCUS12094</name>
</gene>
<organism evidence="5">
    <name type="scientific">Medioppia subpectinata</name>
    <dbReference type="NCBI Taxonomy" id="1979941"/>
    <lineage>
        <taxon>Eukaryota</taxon>
        <taxon>Metazoa</taxon>
        <taxon>Ecdysozoa</taxon>
        <taxon>Arthropoda</taxon>
        <taxon>Chelicerata</taxon>
        <taxon>Arachnida</taxon>
        <taxon>Acari</taxon>
        <taxon>Acariformes</taxon>
        <taxon>Sarcoptiformes</taxon>
        <taxon>Oribatida</taxon>
        <taxon>Brachypylina</taxon>
        <taxon>Oppioidea</taxon>
        <taxon>Oppiidae</taxon>
        <taxon>Medioppia</taxon>
    </lineage>
</organism>
<evidence type="ECO:0000256" key="2">
    <source>
        <dbReference type="ARBA" id="ARBA00022679"/>
    </source>
</evidence>
<comment type="similarity">
    <text evidence="3">Belongs to the glycosyltransferase 23 family.</text>
</comment>